<evidence type="ECO:0000256" key="6">
    <source>
        <dbReference type="ARBA" id="ARBA00022741"/>
    </source>
</evidence>
<evidence type="ECO:0000256" key="11">
    <source>
        <dbReference type="HAMAP-Rule" id="MF_01220"/>
    </source>
</evidence>
<comment type="caution">
    <text evidence="13">The sequence shown here is derived from an EMBL/GenBank/DDBJ whole genome shotgun (WGS) entry which is preliminary data.</text>
</comment>
<evidence type="ECO:0000256" key="9">
    <source>
        <dbReference type="ARBA" id="ARBA00022975"/>
    </source>
</evidence>
<dbReference type="GO" id="GO:0044210">
    <property type="term" value="P:'de novo' CTP biosynthetic process"/>
    <property type="evidence" value="ECO:0007669"/>
    <property type="project" value="UniProtKB-UniRule"/>
</dbReference>
<keyword evidence="5 11" id="KW-0808">Transferase</keyword>
<keyword evidence="6 11" id="KW-0547">Nucleotide-binding</keyword>
<comment type="activity regulation">
    <text evidence="11">Inhibited by UTP.</text>
</comment>
<dbReference type="SUPFAM" id="SSF53633">
    <property type="entry name" value="Carbamate kinase-like"/>
    <property type="match status" value="1"/>
</dbReference>
<dbReference type="AlphaFoldDB" id="A0A7V3ZUJ1"/>
<evidence type="ECO:0000313" key="13">
    <source>
        <dbReference type="EMBL" id="HGK63338.1"/>
    </source>
</evidence>
<dbReference type="GO" id="GO:0005737">
    <property type="term" value="C:cytoplasm"/>
    <property type="evidence" value="ECO:0007669"/>
    <property type="project" value="UniProtKB-SubCell"/>
</dbReference>
<feature type="binding site" evidence="11">
    <location>
        <position position="166"/>
    </location>
    <ligand>
        <name>ATP</name>
        <dbReference type="ChEBI" id="CHEBI:30616"/>
    </ligand>
</feature>
<feature type="binding site" evidence="11">
    <location>
        <position position="73"/>
    </location>
    <ligand>
        <name>UMP</name>
        <dbReference type="ChEBI" id="CHEBI:57865"/>
    </ligand>
</feature>
<proteinExistence type="inferred from homology"/>
<keyword evidence="8 11" id="KW-0067">ATP-binding</keyword>
<comment type="similarity">
    <text evidence="3 11">Belongs to the UMP kinase family.</text>
</comment>
<comment type="pathway">
    <text evidence="2 11">Pyrimidine metabolism; CTP biosynthesis via de novo pathway; UDP from UMP (UMPK route): step 1/1.</text>
</comment>
<feature type="binding site" evidence="11">
    <location>
        <position position="160"/>
    </location>
    <ligand>
        <name>ATP</name>
        <dbReference type="ChEBI" id="CHEBI:30616"/>
    </ligand>
</feature>
<dbReference type="InterPro" id="IPR015963">
    <property type="entry name" value="Uridylate_kinase_bac"/>
</dbReference>
<evidence type="ECO:0000256" key="4">
    <source>
        <dbReference type="ARBA" id="ARBA00022490"/>
    </source>
</evidence>
<evidence type="ECO:0000256" key="1">
    <source>
        <dbReference type="ARBA" id="ARBA00004496"/>
    </source>
</evidence>
<feature type="binding site" evidence="11">
    <location>
        <position position="60"/>
    </location>
    <ligand>
        <name>ATP</name>
        <dbReference type="ChEBI" id="CHEBI:30616"/>
    </ligand>
</feature>
<comment type="caution">
    <text evidence="11">Lacks conserved residue(s) required for the propagation of feature annotation.</text>
</comment>
<dbReference type="Pfam" id="PF00696">
    <property type="entry name" value="AA_kinase"/>
    <property type="match status" value="1"/>
</dbReference>
<comment type="catalytic activity">
    <reaction evidence="10 11">
        <text>UMP + ATP = UDP + ADP</text>
        <dbReference type="Rhea" id="RHEA:24400"/>
        <dbReference type="ChEBI" id="CHEBI:30616"/>
        <dbReference type="ChEBI" id="CHEBI:57865"/>
        <dbReference type="ChEBI" id="CHEBI:58223"/>
        <dbReference type="ChEBI" id="CHEBI:456216"/>
        <dbReference type="EC" id="2.7.4.22"/>
    </reaction>
</comment>
<dbReference type="UniPathway" id="UPA00159">
    <property type="reaction ID" value="UER00275"/>
</dbReference>
<dbReference type="PIRSF" id="PIRSF005650">
    <property type="entry name" value="Uridylate_kin"/>
    <property type="match status" value="1"/>
</dbReference>
<dbReference type="PANTHER" id="PTHR42833:SF4">
    <property type="entry name" value="URIDYLATE KINASE PUMPKIN, CHLOROPLASTIC"/>
    <property type="match status" value="1"/>
</dbReference>
<evidence type="ECO:0000256" key="7">
    <source>
        <dbReference type="ARBA" id="ARBA00022777"/>
    </source>
</evidence>
<evidence type="ECO:0000256" key="10">
    <source>
        <dbReference type="ARBA" id="ARBA00047767"/>
    </source>
</evidence>
<keyword evidence="7 11" id="KW-0418">Kinase</keyword>
<evidence type="ECO:0000256" key="3">
    <source>
        <dbReference type="ARBA" id="ARBA00007614"/>
    </source>
</evidence>
<comment type="subcellular location">
    <subcellularLocation>
        <location evidence="1 11">Cytoplasm</location>
    </subcellularLocation>
</comment>
<protein>
    <recommendedName>
        <fullName evidence="11">Uridylate kinase</fullName>
        <shortName evidence="11">UK</shortName>
        <ecNumber evidence="11">2.7.4.22</ecNumber>
    </recommendedName>
    <alternativeName>
        <fullName evidence="11">Uridine monophosphate kinase</fullName>
        <shortName evidence="11">UMP kinase</shortName>
        <shortName evidence="11">UMPK</shortName>
    </alternativeName>
</protein>
<dbReference type="PANTHER" id="PTHR42833">
    <property type="entry name" value="URIDYLATE KINASE"/>
    <property type="match status" value="1"/>
</dbReference>
<comment type="function">
    <text evidence="11">Catalyzes the reversible phosphorylation of UMP to UDP.</text>
</comment>
<dbReference type="InterPro" id="IPR011817">
    <property type="entry name" value="Uridylate_kinase"/>
</dbReference>
<evidence type="ECO:0000259" key="12">
    <source>
        <dbReference type="Pfam" id="PF00696"/>
    </source>
</evidence>
<dbReference type="GO" id="GO:0005524">
    <property type="term" value="F:ATP binding"/>
    <property type="evidence" value="ECO:0007669"/>
    <property type="project" value="UniProtKB-KW"/>
</dbReference>
<feature type="binding site" evidence="11">
    <location>
        <position position="169"/>
    </location>
    <ligand>
        <name>ATP</name>
        <dbReference type="ChEBI" id="CHEBI:30616"/>
    </ligand>
</feature>
<feature type="domain" description="Aspartate/glutamate/uridylate kinase" evidence="12">
    <location>
        <begin position="15"/>
        <end position="214"/>
    </location>
</feature>
<keyword evidence="9 11" id="KW-0665">Pyrimidine biosynthesis</keyword>
<accession>A0A7V3ZUJ1</accession>
<keyword evidence="4 11" id="KW-0963">Cytoplasm</keyword>
<evidence type="ECO:0000256" key="8">
    <source>
        <dbReference type="ARBA" id="ARBA00022840"/>
    </source>
</evidence>
<name>A0A7V3ZUJ1_UNCW3</name>
<feature type="binding site" evidence="11">
    <location>
        <position position="55"/>
    </location>
    <ligand>
        <name>UMP</name>
        <dbReference type="ChEBI" id="CHEBI:57865"/>
    </ligand>
</feature>
<evidence type="ECO:0000256" key="2">
    <source>
        <dbReference type="ARBA" id="ARBA00004791"/>
    </source>
</evidence>
<comment type="subunit">
    <text evidence="11">Homohexamer.</text>
</comment>
<organism evidence="13">
    <name type="scientific">candidate division WOR-3 bacterium</name>
    <dbReference type="NCBI Taxonomy" id="2052148"/>
    <lineage>
        <taxon>Bacteria</taxon>
        <taxon>Bacteria division WOR-3</taxon>
    </lineage>
</organism>
<dbReference type="InterPro" id="IPR036393">
    <property type="entry name" value="AceGlu_kinase-like_sf"/>
</dbReference>
<dbReference type="GO" id="GO:0006225">
    <property type="term" value="P:UDP biosynthetic process"/>
    <property type="evidence" value="ECO:0007669"/>
    <property type="project" value="TreeGrafter"/>
</dbReference>
<dbReference type="EC" id="2.7.4.22" evidence="11"/>
<evidence type="ECO:0000256" key="5">
    <source>
        <dbReference type="ARBA" id="ARBA00022679"/>
    </source>
</evidence>
<feature type="binding site" evidence="11">
    <location>
        <begin position="133"/>
        <end position="140"/>
    </location>
    <ligand>
        <name>UMP</name>
        <dbReference type="ChEBI" id="CHEBI:57865"/>
    </ligand>
</feature>
<dbReference type="Gene3D" id="3.40.1160.10">
    <property type="entry name" value="Acetylglutamate kinase-like"/>
    <property type="match status" value="1"/>
</dbReference>
<dbReference type="GO" id="GO:0033862">
    <property type="term" value="F:UMP kinase activity"/>
    <property type="evidence" value="ECO:0007669"/>
    <property type="project" value="UniProtKB-EC"/>
</dbReference>
<dbReference type="HAMAP" id="MF_01220_B">
    <property type="entry name" value="PyrH_B"/>
    <property type="match status" value="1"/>
</dbReference>
<reference evidence="13" key="1">
    <citation type="journal article" date="2020" name="mSystems">
        <title>Genome- and Community-Level Interaction Insights into Carbon Utilization and Element Cycling Functions of Hydrothermarchaeota in Hydrothermal Sediment.</title>
        <authorList>
            <person name="Zhou Z."/>
            <person name="Liu Y."/>
            <person name="Xu W."/>
            <person name="Pan J."/>
            <person name="Luo Z.H."/>
            <person name="Li M."/>
        </authorList>
    </citation>
    <scope>NUCLEOTIDE SEQUENCE [LARGE SCALE GENOMIC DNA]</scope>
    <source>
        <strain evidence="13">SpSt-697</strain>
    </source>
</reference>
<gene>
    <name evidence="11" type="primary">pyrH</name>
    <name evidence="13" type="ORF">ENU74_01880</name>
</gene>
<feature type="binding site" evidence="11">
    <location>
        <position position="56"/>
    </location>
    <ligand>
        <name>ATP</name>
        <dbReference type="ChEBI" id="CHEBI:30616"/>
    </ligand>
</feature>
<dbReference type="InterPro" id="IPR001048">
    <property type="entry name" value="Asp/Glu/Uridylate_kinase"/>
</dbReference>
<sequence length="235" mass="26473">MLDLKLVNKIPKYQKVLLKLTGEIWERRKLLEEISEEIIEIVKDFSIKMVIVTGGGNFIRGVVDDMGNRLLADRIGMLGTVINALIIENYLKKSLPCTVFSSFFCMPLVEYYNVEKAKETLEEKKLIIIAGGTGNPYFSTDTACALRARELGAEIILKGTKVEGIYSDDPFKNKKAKFYKKITYEEAIKKELKIMDGTAFFLLKEAKIPLVVYNAMKKGNLKKILLGESIGSLVC</sequence>
<dbReference type="EMBL" id="DTDR01000055">
    <property type="protein sequence ID" value="HGK63338.1"/>
    <property type="molecule type" value="Genomic_DNA"/>
</dbReference>